<keyword evidence="3" id="KW-0804">Transcription</keyword>
<organism evidence="5 6">
    <name type="scientific">Penicillium decumbens</name>
    <dbReference type="NCBI Taxonomy" id="69771"/>
    <lineage>
        <taxon>Eukaryota</taxon>
        <taxon>Fungi</taxon>
        <taxon>Dikarya</taxon>
        <taxon>Ascomycota</taxon>
        <taxon>Pezizomycotina</taxon>
        <taxon>Eurotiomycetes</taxon>
        <taxon>Eurotiomycetidae</taxon>
        <taxon>Eurotiales</taxon>
        <taxon>Aspergillaceae</taxon>
        <taxon>Penicillium</taxon>
    </lineage>
</organism>
<reference evidence="6" key="1">
    <citation type="journal article" date="2017" name="Nat. Microbiol.">
        <title>Global analysis of biosynthetic gene clusters reveals vast potential of secondary metabolite production in Penicillium species.</title>
        <authorList>
            <person name="Nielsen J.C."/>
            <person name="Grijseels S."/>
            <person name="Prigent S."/>
            <person name="Ji B."/>
            <person name="Dainat J."/>
            <person name="Nielsen K.F."/>
            <person name="Frisvad J.C."/>
            <person name="Workman M."/>
            <person name="Nielsen J."/>
        </authorList>
    </citation>
    <scope>NUCLEOTIDE SEQUENCE [LARGE SCALE GENOMIC DNA]</scope>
    <source>
        <strain evidence="6">IBT 11843</strain>
    </source>
</reference>
<sequence>MVGVPRSSGCSTCVKRRVKCDERVPGCAVLVSSDPNVLQSLDSLIVEFSQPVSTNGKHFVHHWFGFLPSIYGQNQTLDATIKVFVAHHFGKTLQDKQMVGYARSAYGEALYRLRKALTSPSECFSTYVFCAVVLLCIYELFTDKENPESWIKHAKGLGQLIKIRGPDRYRNQIEITLLKASRGLVVMHSMFSGEQCFLASEEWHHMLHQQCTTDMPADLHNCIEQFFAFFIYAPSLVHKFYSLKEADLATTEAQQTISATLTQALDMQSKLAVWYEQFSQIASPPVEVPSSTDEEMHPVILVYEEMIHAAIYCGYYAYMAIIHEVLRTFGCPGTHAAMVDYFCDQICKSVEYSGVGVLGPFRLGFPLLVAHEVSDSLTRSWIVTRLERFSKIYAAAQPKNLEAIA</sequence>
<protein>
    <recommendedName>
        <fullName evidence="7">Zn(2)-C6 fungal-type domain-containing protein</fullName>
    </recommendedName>
</protein>
<evidence type="ECO:0000313" key="5">
    <source>
        <dbReference type="EMBL" id="OQD77755.1"/>
    </source>
</evidence>
<evidence type="ECO:0000256" key="2">
    <source>
        <dbReference type="ARBA" id="ARBA00023125"/>
    </source>
</evidence>
<dbReference type="Proteomes" id="UP000191522">
    <property type="component" value="Unassembled WGS sequence"/>
</dbReference>
<dbReference type="Pfam" id="PF11951">
    <property type="entry name" value="Fungal_trans_2"/>
    <property type="match status" value="1"/>
</dbReference>
<dbReference type="SUPFAM" id="SSF57701">
    <property type="entry name" value="Zn2/Cys6 DNA-binding domain"/>
    <property type="match status" value="1"/>
</dbReference>
<proteinExistence type="predicted"/>
<comment type="caution">
    <text evidence="5">The sequence shown here is derived from an EMBL/GenBank/DDBJ whole genome shotgun (WGS) entry which is preliminary data.</text>
</comment>
<dbReference type="AlphaFoldDB" id="A0A1V6PL63"/>
<dbReference type="InterPro" id="IPR053178">
    <property type="entry name" value="Osmoadaptation_assoc"/>
</dbReference>
<evidence type="ECO:0000313" key="6">
    <source>
        <dbReference type="Proteomes" id="UP000191522"/>
    </source>
</evidence>
<evidence type="ECO:0000256" key="4">
    <source>
        <dbReference type="ARBA" id="ARBA00023242"/>
    </source>
</evidence>
<accession>A0A1V6PL63</accession>
<evidence type="ECO:0000256" key="1">
    <source>
        <dbReference type="ARBA" id="ARBA00023015"/>
    </source>
</evidence>
<dbReference type="OMA" id="GCLLCVQ"/>
<dbReference type="GO" id="GO:0008270">
    <property type="term" value="F:zinc ion binding"/>
    <property type="evidence" value="ECO:0007669"/>
    <property type="project" value="InterPro"/>
</dbReference>
<dbReference type="GO" id="GO:0003677">
    <property type="term" value="F:DNA binding"/>
    <property type="evidence" value="ECO:0007669"/>
    <property type="project" value="UniProtKB-KW"/>
</dbReference>
<dbReference type="EMBL" id="MDYL01000002">
    <property type="protein sequence ID" value="OQD77755.1"/>
    <property type="molecule type" value="Genomic_DNA"/>
</dbReference>
<name>A0A1V6PL63_PENDC</name>
<gene>
    <name evidence="5" type="ORF">PENDEC_c002G04123</name>
</gene>
<dbReference type="InterPro" id="IPR036864">
    <property type="entry name" value="Zn2-C6_fun-type_DNA-bd_sf"/>
</dbReference>
<evidence type="ECO:0000256" key="3">
    <source>
        <dbReference type="ARBA" id="ARBA00023163"/>
    </source>
</evidence>
<dbReference type="GO" id="GO:0000981">
    <property type="term" value="F:DNA-binding transcription factor activity, RNA polymerase II-specific"/>
    <property type="evidence" value="ECO:0007669"/>
    <property type="project" value="InterPro"/>
</dbReference>
<dbReference type="PANTHER" id="PTHR38111:SF5">
    <property type="entry name" value="TRANSCRIPTION FACTOR DOMAIN-CONTAINING PROTEIN"/>
    <property type="match status" value="1"/>
</dbReference>
<keyword evidence="2" id="KW-0238">DNA-binding</keyword>
<keyword evidence="1" id="KW-0805">Transcription regulation</keyword>
<evidence type="ECO:0008006" key="7">
    <source>
        <dbReference type="Google" id="ProtNLM"/>
    </source>
</evidence>
<dbReference type="OrthoDB" id="4314040at2759"/>
<dbReference type="STRING" id="69771.A0A1V6PL63"/>
<dbReference type="PANTHER" id="PTHR38111">
    <property type="entry name" value="ZN(2)-C6 FUNGAL-TYPE DOMAIN-CONTAINING PROTEIN-RELATED"/>
    <property type="match status" value="1"/>
</dbReference>
<keyword evidence="4" id="KW-0539">Nucleus</keyword>
<dbReference type="InterPro" id="IPR021858">
    <property type="entry name" value="Fun_TF"/>
</dbReference>
<keyword evidence="6" id="KW-1185">Reference proteome</keyword>